<reference evidence="2 3" key="1">
    <citation type="journal article" date="2013" name="Curr. Biol.">
        <title>The Genome of the Foraminiferan Reticulomyxa filosa.</title>
        <authorList>
            <person name="Glockner G."/>
            <person name="Hulsmann N."/>
            <person name="Schleicher M."/>
            <person name="Noegel A.A."/>
            <person name="Eichinger L."/>
            <person name="Gallinger C."/>
            <person name="Pawlowski J."/>
            <person name="Sierra R."/>
            <person name="Euteneuer U."/>
            <person name="Pillet L."/>
            <person name="Moustafa A."/>
            <person name="Platzer M."/>
            <person name="Groth M."/>
            <person name="Szafranski K."/>
            <person name="Schliwa M."/>
        </authorList>
    </citation>
    <scope>NUCLEOTIDE SEQUENCE [LARGE SCALE GENOMIC DNA]</scope>
</reference>
<evidence type="ECO:0000256" key="1">
    <source>
        <dbReference type="SAM" id="Phobius"/>
    </source>
</evidence>
<proteinExistence type="predicted"/>
<evidence type="ECO:0000313" key="2">
    <source>
        <dbReference type="EMBL" id="ETO27823.1"/>
    </source>
</evidence>
<keyword evidence="1" id="KW-0812">Transmembrane</keyword>
<gene>
    <name evidence="2" type="ORF">RFI_09309</name>
</gene>
<protein>
    <submittedName>
        <fullName evidence="2">Uncharacterized protein</fullName>
    </submittedName>
</protein>
<keyword evidence="3" id="KW-1185">Reference proteome</keyword>
<comment type="caution">
    <text evidence="2">The sequence shown here is derived from an EMBL/GenBank/DDBJ whole genome shotgun (WGS) entry which is preliminary data.</text>
</comment>
<keyword evidence="1" id="KW-1133">Transmembrane helix</keyword>
<dbReference type="Proteomes" id="UP000023152">
    <property type="component" value="Unassembled WGS sequence"/>
</dbReference>
<feature type="transmembrane region" description="Helical" evidence="1">
    <location>
        <begin position="234"/>
        <end position="253"/>
    </location>
</feature>
<accession>X6NPG1</accession>
<keyword evidence="1" id="KW-0472">Membrane</keyword>
<dbReference type="EMBL" id="ASPP01007023">
    <property type="protein sequence ID" value="ETO27823.1"/>
    <property type="molecule type" value="Genomic_DNA"/>
</dbReference>
<name>X6NPG1_RETFI</name>
<dbReference type="AlphaFoldDB" id="X6NPG1"/>
<evidence type="ECO:0000313" key="3">
    <source>
        <dbReference type="Proteomes" id="UP000023152"/>
    </source>
</evidence>
<organism evidence="2 3">
    <name type="scientific">Reticulomyxa filosa</name>
    <dbReference type="NCBI Taxonomy" id="46433"/>
    <lineage>
        <taxon>Eukaryota</taxon>
        <taxon>Sar</taxon>
        <taxon>Rhizaria</taxon>
        <taxon>Retaria</taxon>
        <taxon>Foraminifera</taxon>
        <taxon>Monothalamids</taxon>
        <taxon>Reticulomyxidae</taxon>
        <taxon>Reticulomyxa</taxon>
    </lineage>
</organism>
<sequence length="254" mass="30522">MIQRTFRPEQTQLFVTNSISLDHGQYDSLDAYDIQIKQEELQKRLDRLDHIKSVQSQENSKKLQAQREEWKEILQDVQAQQQYWSELKEKILKRGSELQQVICWKKNVGAPTFTRNCNKKNKNIVPSKNKQFSTYQIQLILLLKKVMNSIVCIAYFERLLPEWRRRCEQRNIEFLNTFENRLSTMEERRKAAQVSFEKEKQLLTIVRLKKDQLKKLHEKERLDAFQRTQQIQSILKVVSNGIVCFVYCLFIYLF</sequence>